<name>A0A1I7EKZ6_9BURK</name>
<sequence length="103" mass="11674">MDVPALRPFRSVCGGHQECVYSVVDCLLLGADEVKLSKVRLVEQKFGLNVCLRRWRCIGRKYGVTAVELSDCRDILRMKLVATDYCRMSFLNPGENRCTNPSC</sequence>
<dbReference type="Proteomes" id="UP000198844">
    <property type="component" value="Unassembled WGS sequence"/>
</dbReference>
<gene>
    <name evidence="1" type="ORF">SAMN05192563_102832</name>
</gene>
<proteinExistence type="predicted"/>
<evidence type="ECO:0000313" key="2">
    <source>
        <dbReference type="Proteomes" id="UP000198844"/>
    </source>
</evidence>
<protein>
    <submittedName>
        <fullName evidence="1">Uncharacterized protein</fullName>
    </submittedName>
</protein>
<organism evidence="1 2">
    <name type="scientific">Paraburkholderia aspalathi</name>
    <dbReference type="NCBI Taxonomy" id="1324617"/>
    <lineage>
        <taxon>Bacteria</taxon>
        <taxon>Pseudomonadati</taxon>
        <taxon>Pseudomonadota</taxon>
        <taxon>Betaproteobacteria</taxon>
        <taxon>Burkholderiales</taxon>
        <taxon>Burkholderiaceae</taxon>
        <taxon>Paraburkholderia</taxon>
    </lineage>
</organism>
<reference evidence="1 2" key="1">
    <citation type="submission" date="2016-10" db="EMBL/GenBank/DDBJ databases">
        <authorList>
            <person name="de Groot N.N."/>
        </authorList>
    </citation>
    <scope>NUCLEOTIDE SEQUENCE [LARGE SCALE GENOMIC DNA]</scope>
    <source>
        <strain evidence="1 2">LMG 27731</strain>
    </source>
</reference>
<dbReference type="EMBL" id="FPBH01000028">
    <property type="protein sequence ID" value="SFU24600.1"/>
    <property type="molecule type" value="Genomic_DNA"/>
</dbReference>
<dbReference type="AlphaFoldDB" id="A0A1I7EKZ6"/>
<accession>A0A1I7EKZ6</accession>
<evidence type="ECO:0000313" key="1">
    <source>
        <dbReference type="EMBL" id="SFU24600.1"/>
    </source>
</evidence>